<evidence type="ECO:0000313" key="1">
    <source>
        <dbReference type="EMBL" id="KAJ9069042.1"/>
    </source>
</evidence>
<name>A0ACC2T3B2_9FUNG</name>
<protein>
    <submittedName>
        <fullName evidence="1">Uncharacterized protein</fullName>
    </submittedName>
</protein>
<keyword evidence="2" id="KW-1185">Reference proteome</keyword>
<dbReference type="Proteomes" id="UP001165960">
    <property type="component" value="Unassembled WGS sequence"/>
</dbReference>
<comment type="caution">
    <text evidence="1">The sequence shown here is derived from an EMBL/GenBank/DDBJ whole genome shotgun (WGS) entry which is preliminary data.</text>
</comment>
<sequence length="68" mass="7543">MRSTSSADAINQLNLDLERLHITQSSTSNSLLPVVPGTPEMVIPEYVYRRRNGVPNIQPPKLTSLSTH</sequence>
<organism evidence="1 2">
    <name type="scientific">Entomophthora muscae</name>
    <dbReference type="NCBI Taxonomy" id="34485"/>
    <lineage>
        <taxon>Eukaryota</taxon>
        <taxon>Fungi</taxon>
        <taxon>Fungi incertae sedis</taxon>
        <taxon>Zoopagomycota</taxon>
        <taxon>Entomophthoromycotina</taxon>
        <taxon>Entomophthoromycetes</taxon>
        <taxon>Entomophthorales</taxon>
        <taxon>Entomophthoraceae</taxon>
        <taxon>Entomophthora</taxon>
    </lineage>
</organism>
<evidence type="ECO:0000313" key="2">
    <source>
        <dbReference type="Proteomes" id="UP001165960"/>
    </source>
</evidence>
<dbReference type="EMBL" id="QTSX02003664">
    <property type="protein sequence ID" value="KAJ9069042.1"/>
    <property type="molecule type" value="Genomic_DNA"/>
</dbReference>
<gene>
    <name evidence="1" type="ORF">DSO57_1022555</name>
</gene>
<reference evidence="1" key="1">
    <citation type="submission" date="2022-04" db="EMBL/GenBank/DDBJ databases">
        <title>Genome of the entomopathogenic fungus Entomophthora muscae.</title>
        <authorList>
            <person name="Elya C."/>
            <person name="Lovett B.R."/>
            <person name="Lee E."/>
            <person name="Macias A.M."/>
            <person name="Hajek A.E."/>
            <person name="De Bivort B.L."/>
            <person name="Kasson M.T."/>
            <person name="De Fine Licht H.H."/>
            <person name="Stajich J.E."/>
        </authorList>
    </citation>
    <scope>NUCLEOTIDE SEQUENCE</scope>
    <source>
        <strain evidence="1">Berkeley</strain>
    </source>
</reference>
<proteinExistence type="predicted"/>
<accession>A0ACC2T3B2</accession>